<evidence type="ECO:0000313" key="3">
    <source>
        <dbReference type="Proteomes" id="UP001551584"/>
    </source>
</evidence>
<evidence type="ECO:0000313" key="2">
    <source>
        <dbReference type="EMBL" id="MEU9579177.1"/>
    </source>
</evidence>
<evidence type="ECO:0000256" key="1">
    <source>
        <dbReference type="SAM" id="MobiDB-lite"/>
    </source>
</evidence>
<proteinExistence type="predicted"/>
<feature type="region of interest" description="Disordered" evidence="1">
    <location>
        <begin position="109"/>
        <end position="150"/>
    </location>
</feature>
<keyword evidence="3" id="KW-1185">Reference proteome</keyword>
<dbReference type="NCBIfam" id="TIGR03544">
    <property type="entry name" value="DivI1A_domain"/>
    <property type="match status" value="1"/>
</dbReference>
<feature type="compositionally biased region" description="Basic and acidic residues" evidence="1">
    <location>
        <begin position="110"/>
        <end position="122"/>
    </location>
</feature>
<accession>A0ABV3ESJ8</accession>
<reference evidence="2 3" key="1">
    <citation type="submission" date="2024-06" db="EMBL/GenBank/DDBJ databases">
        <title>The Natural Products Discovery Center: Release of the First 8490 Sequenced Strains for Exploring Actinobacteria Biosynthetic Diversity.</title>
        <authorList>
            <person name="Kalkreuter E."/>
            <person name="Kautsar S.A."/>
            <person name="Yang D."/>
            <person name="Bader C.D."/>
            <person name="Teijaro C.N."/>
            <person name="Fluegel L."/>
            <person name="Davis C.M."/>
            <person name="Simpson J.R."/>
            <person name="Lauterbach L."/>
            <person name="Steele A.D."/>
            <person name="Gui C."/>
            <person name="Meng S."/>
            <person name="Li G."/>
            <person name="Viehrig K."/>
            <person name="Ye F."/>
            <person name="Su P."/>
            <person name="Kiefer A.F."/>
            <person name="Nichols A."/>
            <person name="Cepeda A.J."/>
            <person name="Yan W."/>
            <person name="Fan B."/>
            <person name="Jiang Y."/>
            <person name="Adhikari A."/>
            <person name="Zheng C.-J."/>
            <person name="Schuster L."/>
            <person name="Cowan T.M."/>
            <person name="Smanski M.J."/>
            <person name="Chevrette M.G."/>
            <person name="De Carvalho L.P.S."/>
            <person name="Shen B."/>
        </authorList>
    </citation>
    <scope>NUCLEOTIDE SEQUENCE [LARGE SCALE GENOMIC DNA]</scope>
    <source>
        <strain evidence="2 3">NPDC048117</strain>
    </source>
</reference>
<sequence>MFLFLVVALAVVVTATTLAVVGGGDRPVLPDAPPDRLHDPLPPHRAATAGDVESLRFLPALRGYRMGDVDDALTRLAHELAVRDERIASLESALDTVRADAARATLLAVRADEEERGGEREPGGTQDGAGAAGPDERREGHGWAGPGEAR</sequence>
<dbReference type="RefSeq" id="WP_359273840.1">
    <property type="nucleotide sequence ID" value="NZ_JBEZNA010000041.1"/>
</dbReference>
<gene>
    <name evidence="2" type="ORF">AB0D95_18240</name>
</gene>
<comment type="caution">
    <text evidence="2">The sequence shown here is derived from an EMBL/GenBank/DDBJ whole genome shotgun (WGS) entry which is preliminary data.</text>
</comment>
<name>A0ABV3ESJ8_9ACTN</name>
<organism evidence="2 3">
    <name type="scientific">Streptomyces chilikensis</name>
    <dbReference type="NCBI Taxonomy" id="1194079"/>
    <lineage>
        <taxon>Bacteria</taxon>
        <taxon>Bacillati</taxon>
        <taxon>Actinomycetota</taxon>
        <taxon>Actinomycetes</taxon>
        <taxon>Kitasatosporales</taxon>
        <taxon>Streptomycetaceae</taxon>
        <taxon>Streptomyces</taxon>
    </lineage>
</organism>
<dbReference type="Proteomes" id="UP001551584">
    <property type="component" value="Unassembled WGS sequence"/>
</dbReference>
<protein>
    <submittedName>
        <fullName evidence="2">DivIVA domain-containing protein</fullName>
    </submittedName>
</protein>
<dbReference type="EMBL" id="JBEZNA010000041">
    <property type="protein sequence ID" value="MEU9579177.1"/>
    <property type="molecule type" value="Genomic_DNA"/>
</dbReference>
<dbReference type="InterPro" id="IPR019933">
    <property type="entry name" value="DivIVA_domain"/>
</dbReference>